<dbReference type="PANTHER" id="PTHR43000">
    <property type="entry name" value="DTDP-D-GLUCOSE 4,6-DEHYDRATASE-RELATED"/>
    <property type="match status" value="1"/>
</dbReference>
<proteinExistence type="inferred from homology"/>
<evidence type="ECO:0000256" key="1">
    <source>
        <dbReference type="ARBA" id="ARBA00007637"/>
    </source>
</evidence>
<dbReference type="SUPFAM" id="SSF51735">
    <property type="entry name" value="NAD(P)-binding Rossmann-fold domains"/>
    <property type="match status" value="1"/>
</dbReference>
<dbReference type="Gene3D" id="3.40.50.720">
    <property type="entry name" value="NAD(P)-binding Rossmann-like Domain"/>
    <property type="match status" value="1"/>
</dbReference>
<dbReference type="InterPro" id="IPR036291">
    <property type="entry name" value="NAD(P)-bd_dom_sf"/>
</dbReference>
<feature type="domain" description="NAD-dependent epimerase/dehydratase" evidence="2">
    <location>
        <begin position="3"/>
        <end position="208"/>
    </location>
</feature>
<evidence type="ECO:0000259" key="2">
    <source>
        <dbReference type="Pfam" id="PF01370"/>
    </source>
</evidence>
<sequence>MRILITGASGFLGQHVCSALLQKGHTLTVALRTEILPEPLRPLQARYPLSLHMMLYGQHLDLEGQDGIIHMATQYGRSTCSRTSDIIASNVLLPVRLLEDAIAQGLQFFINTDTYYAKAGPGHLLQNYIRSKTHFREWADVMAGTRIQLIHMRLEHLYGPGDAMEKFCTALTRNCLNHLPRIALTSGQQMRDFLFVEDAAQAYACLLKGLPELARGCHSVEVGTGQAIALRDFCRELHAATGSTSVLGFGDIALAQGEIGFSVARPGLLQTLGWHSTTCLQDGIAALIADVRSRT</sequence>
<evidence type="ECO:0000313" key="3">
    <source>
        <dbReference type="EMBL" id="PII36448.1"/>
    </source>
</evidence>
<dbReference type="InterPro" id="IPR001509">
    <property type="entry name" value="Epimerase_deHydtase"/>
</dbReference>
<reference evidence="3" key="1">
    <citation type="submission" date="2017-10" db="EMBL/GenBank/DDBJ databases">
        <title>Chryseobacterium sp. B5 is a hydrocarbonoclastic and plant growth promoting bacterium.</title>
        <authorList>
            <person name="Thijs S."/>
            <person name="Gkorezis P."/>
            <person name="Van Hamme J."/>
        </authorList>
    </citation>
    <scope>NUCLEOTIDE SEQUENCE</scope>
    <source>
        <strain evidence="3">B5</strain>
    </source>
</reference>
<dbReference type="EMBL" id="PEKC01000018">
    <property type="protein sequence ID" value="PII36448.1"/>
    <property type="molecule type" value="Genomic_DNA"/>
</dbReference>
<dbReference type="AlphaFoldDB" id="A0A2G7T960"/>
<organism evidence="3">
    <name type="scientific">Chryseobacterium sp. B5</name>
    <dbReference type="NCBI Taxonomy" id="2050562"/>
    <lineage>
        <taxon>Bacteria</taxon>
        <taxon>Pseudomonadati</taxon>
        <taxon>Bacteroidota</taxon>
        <taxon>Flavobacteriia</taxon>
        <taxon>Flavobacteriales</taxon>
        <taxon>Weeksellaceae</taxon>
        <taxon>Chryseobacterium group</taxon>
        <taxon>Chryseobacterium</taxon>
    </lineage>
</organism>
<protein>
    <recommendedName>
        <fullName evidence="2">NAD-dependent epimerase/dehydratase domain-containing protein</fullName>
    </recommendedName>
</protein>
<accession>A0A2G7T960</accession>
<gene>
    <name evidence="3" type="ORF">CTI11_07400</name>
</gene>
<comment type="similarity">
    <text evidence="1">Belongs to the NAD(P)-dependent epimerase/dehydratase family.</text>
</comment>
<dbReference type="Pfam" id="PF01370">
    <property type="entry name" value="Epimerase"/>
    <property type="match status" value="1"/>
</dbReference>
<name>A0A2G7T960_9FLAO</name>
<comment type="caution">
    <text evidence="3">The sequence shown here is derived from an EMBL/GenBank/DDBJ whole genome shotgun (WGS) entry which is preliminary data.</text>
</comment>